<protein>
    <submittedName>
        <fullName evidence="1">Uncharacterized protein</fullName>
    </submittedName>
</protein>
<evidence type="ECO:0000313" key="2">
    <source>
        <dbReference type="Proteomes" id="UP000660265"/>
    </source>
</evidence>
<accession>A0ABQ2E343</accession>
<dbReference type="RefSeq" id="WP_189107372.1">
    <property type="nucleotide sequence ID" value="NZ_BMMV01000006.1"/>
</dbReference>
<organism evidence="1 2">
    <name type="scientific">Streptomyces camponoticapitis</name>
    <dbReference type="NCBI Taxonomy" id="1616125"/>
    <lineage>
        <taxon>Bacteria</taxon>
        <taxon>Bacillati</taxon>
        <taxon>Actinomycetota</taxon>
        <taxon>Actinomycetes</taxon>
        <taxon>Kitasatosporales</taxon>
        <taxon>Streptomycetaceae</taxon>
        <taxon>Streptomyces</taxon>
    </lineage>
</organism>
<proteinExistence type="predicted"/>
<gene>
    <name evidence="1" type="ORF">GCM10011583_23880</name>
</gene>
<evidence type="ECO:0000313" key="1">
    <source>
        <dbReference type="EMBL" id="GGJ91676.1"/>
    </source>
</evidence>
<keyword evidence="2" id="KW-1185">Reference proteome</keyword>
<reference evidence="2" key="1">
    <citation type="journal article" date="2019" name="Int. J. Syst. Evol. Microbiol.">
        <title>The Global Catalogue of Microorganisms (GCM) 10K type strain sequencing project: providing services to taxonomists for standard genome sequencing and annotation.</title>
        <authorList>
            <consortium name="The Broad Institute Genomics Platform"/>
            <consortium name="The Broad Institute Genome Sequencing Center for Infectious Disease"/>
            <person name="Wu L."/>
            <person name="Ma J."/>
        </authorList>
    </citation>
    <scope>NUCLEOTIDE SEQUENCE [LARGE SCALE GENOMIC DNA]</scope>
    <source>
        <strain evidence="2">CGMCC 4.7275</strain>
    </source>
</reference>
<dbReference type="EMBL" id="BMMV01000006">
    <property type="protein sequence ID" value="GGJ91676.1"/>
    <property type="molecule type" value="Genomic_DNA"/>
</dbReference>
<comment type="caution">
    <text evidence="1">The sequence shown here is derived from an EMBL/GenBank/DDBJ whole genome shotgun (WGS) entry which is preliminary data.</text>
</comment>
<sequence>MPTDTAPADVCRQRPRLLLDKEIPGRVDVHGFPDMEIHRSTVAETVN</sequence>
<name>A0ABQ2E343_9ACTN</name>
<dbReference type="Proteomes" id="UP000660265">
    <property type="component" value="Unassembled WGS sequence"/>
</dbReference>